<evidence type="ECO:0000313" key="2">
    <source>
        <dbReference type="EMBL" id="AQP48348.1"/>
    </source>
</evidence>
<sequence>MEAEASTNRQRVATLQAQHQGVLAMRPPVWFGKAADRSRQDFRLMLHRWAELADLLGQQAEIVSDAAAELRRLQADQRDLQRNAVSKRFSIGDSGWVSSTASFPASLDPRRAWWWSELSGAVVSIVLRLNGFDGRTAFALGKLVVNDLLDGAQQTAIDWTNSGFAGAQDLLSGANQWMVDAAEVLWPDAVGPLQAWQRASNGFMDEAGRQPRWLQEMLYTGKLPAPAEVLGQGLYLGMHGIGDLTGTQFFDDGSPYVPTLRGTEQINGPASVTDLVANLDRPYDTRGPDDSDRTDRPAVEVSVIEGHPPRFIVNVPGTTIGMGSINGWTGDIEGTDWPADAKAVGYGDSAVTQSTKAAIDMAIREYESTHGPIERPNILLTGHSQGGIIAANIAADPAFTARYQVDGVVSAGSPINTIPINPDVPVLNFHHTTDVVPKLDLGGVHDQPNVTEVHLPRWTDPGTAHGVPTYATDVATHSQGNADIQRFNDLLAPYLTGQGNVVTYQYDIGRQ</sequence>
<dbReference type="KEGG" id="tes:BW730_13390"/>
<evidence type="ECO:0000259" key="1">
    <source>
        <dbReference type="Pfam" id="PF07819"/>
    </source>
</evidence>
<name>A0A1Q2CQE3_9ACTN</name>
<dbReference type="InterPro" id="IPR029058">
    <property type="entry name" value="AB_hydrolase_fold"/>
</dbReference>
<dbReference type="AlphaFoldDB" id="A0A1Q2CQE3"/>
<keyword evidence="3" id="KW-1185">Reference proteome</keyword>
<proteinExistence type="predicted"/>
<dbReference type="EMBL" id="CP019606">
    <property type="protein sequence ID" value="AQP48348.1"/>
    <property type="molecule type" value="Genomic_DNA"/>
</dbReference>
<feature type="domain" description="GPI inositol-deacylase PGAP1-like alpha/beta" evidence="1">
    <location>
        <begin position="358"/>
        <end position="440"/>
    </location>
</feature>
<dbReference type="SUPFAM" id="SSF53474">
    <property type="entry name" value="alpha/beta-Hydrolases"/>
    <property type="match status" value="1"/>
</dbReference>
<accession>A0A1Q2CQE3</accession>
<dbReference type="InterPro" id="IPR012908">
    <property type="entry name" value="PGAP1-ab_dom-like"/>
</dbReference>
<evidence type="ECO:0000313" key="3">
    <source>
        <dbReference type="Proteomes" id="UP000188145"/>
    </source>
</evidence>
<dbReference type="Proteomes" id="UP000188145">
    <property type="component" value="Chromosome"/>
</dbReference>
<protein>
    <recommendedName>
        <fullName evidence="1">GPI inositol-deacylase PGAP1-like alpha/beta domain-containing protein</fullName>
    </recommendedName>
</protein>
<reference evidence="3" key="1">
    <citation type="submission" date="2017-02" db="EMBL/GenBank/DDBJ databases">
        <title>Tessaracoccus aquaemaris sp. nov., isolated from the intestine of a Korean rockfish, Sebastes schlegelii, in a marine aquaculture pond.</title>
        <authorList>
            <person name="Tak E.J."/>
            <person name="Bae J.-W."/>
        </authorList>
    </citation>
    <scope>NUCLEOTIDE SEQUENCE [LARGE SCALE GENOMIC DNA]</scope>
    <source>
        <strain evidence="3">NSG39</strain>
    </source>
</reference>
<organism evidence="2 3">
    <name type="scientific">Tessaracoccus aquimaris</name>
    <dbReference type="NCBI Taxonomy" id="1332264"/>
    <lineage>
        <taxon>Bacteria</taxon>
        <taxon>Bacillati</taxon>
        <taxon>Actinomycetota</taxon>
        <taxon>Actinomycetes</taxon>
        <taxon>Propionibacteriales</taxon>
        <taxon>Propionibacteriaceae</taxon>
        <taxon>Tessaracoccus</taxon>
    </lineage>
</organism>
<dbReference type="Pfam" id="PF07819">
    <property type="entry name" value="PGAP1"/>
    <property type="match status" value="1"/>
</dbReference>
<dbReference type="STRING" id="1332264.BW730_13390"/>
<gene>
    <name evidence="2" type="ORF">BW730_13390</name>
</gene>
<dbReference type="GO" id="GO:0016788">
    <property type="term" value="F:hydrolase activity, acting on ester bonds"/>
    <property type="evidence" value="ECO:0007669"/>
    <property type="project" value="InterPro"/>
</dbReference>
<dbReference type="Gene3D" id="3.40.50.1820">
    <property type="entry name" value="alpha/beta hydrolase"/>
    <property type="match status" value="1"/>
</dbReference>